<dbReference type="Proteomes" id="UP000247702">
    <property type="component" value="Unassembled WGS sequence"/>
</dbReference>
<reference evidence="2 3" key="1">
    <citation type="submission" date="2017-11" db="EMBL/GenBank/DDBJ databases">
        <title>The genome of Rhizophagus clarus HR1 reveals common genetic basis of auxotrophy among arbuscular mycorrhizal fungi.</title>
        <authorList>
            <person name="Kobayashi Y."/>
        </authorList>
    </citation>
    <scope>NUCLEOTIDE SEQUENCE [LARGE SCALE GENOMIC DNA]</scope>
    <source>
        <strain evidence="2 3">HR1</strain>
    </source>
</reference>
<protein>
    <submittedName>
        <fullName evidence="2">Uncharacterized protein</fullName>
    </submittedName>
</protein>
<organism evidence="2 3">
    <name type="scientific">Rhizophagus clarus</name>
    <dbReference type="NCBI Taxonomy" id="94130"/>
    <lineage>
        <taxon>Eukaryota</taxon>
        <taxon>Fungi</taxon>
        <taxon>Fungi incertae sedis</taxon>
        <taxon>Mucoromycota</taxon>
        <taxon>Glomeromycotina</taxon>
        <taxon>Glomeromycetes</taxon>
        <taxon>Glomerales</taxon>
        <taxon>Glomeraceae</taxon>
        <taxon>Rhizophagus</taxon>
    </lineage>
</organism>
<comment type="caution">
    <text evidence="2">The sequence shown here is derived from an EMBL/GenBank/DDBJ whole genome shotgun (WGS) entry which is preliminary data.</text>
</comment>
<evidence type="ECO:0000313" key="2">
    <source>
        <dbReference type="EMBL" id="GBB98219.1"/>
    </source>
</evidence>
<name>A0A2Z6RM55_9GLOM</name>
<dbReference type="EMBL" id="BEXD01002413">
    <property type="protein sequence ID" value="GBB98219.1"/>
    <property type="molecule type" value="Genomic_DNA"/>
</dbReference>
<feature type="compositionally biased region" description="Basic and acidic residues" evidence="1">
    <location>
        <begin position="21"/>
        <end position="31"/>
    </location>
</feature>
<sequence length="75" mass="8258">MIIVELLSGIIYVIARWKDTSQAKEPAKESDTISLQAKETAKESDTSNQGSDNDQEEMEVVAESSQITLLAEDNN</sequence>
<evidence type="ECO:0000256" key="1">
    <source>
        <dbReference type="SAM" id="MobiDB-lite"/>
    </source>
</evidence>
<evidence type="ECO:0000313" key="3">
    <source>
        <dbReference type="Proteomes" id="UP000247702"/>
    </source>
</evidence>
<proteinExistence type="predicted"/>
<gene>
    <name evidence="2" type="ORF">RclHR1_03170015</name>
</gene>
<accession>A0A2Z6RM55</accession>
<keyword evidence="3" id="KW-1185">Reference proteome</keyword>
<feature type="region of interest" description="Disordered" evidence="1">
    <location>
        <begin position="21"/>
        <end position="75"/>
    </location>
</feature>
<dbReference type="AlphaFoldDB" id="A0A2Z6RM55"/>